<dbReference type="Gene3D" id="2.30.30.190">
    <property type="entry name" value="CAP Gly-rich-like domain"/>
    <property type="match status" value="1"/>
</dbReference>
<dbReference type="EMBL" id="BSXU01002268">
    <property type="protein sequence ID" value="GMG35936.1"/>
    <property type="molecule type" value="Genomic_DNA"/>
</dbReference>
<reference evidence="3" key="1">
    <citation type="submission" date="2023-04" db="EMBL/GenBank/DDBJ databases">
        <title>Ambrosiozyma monospora NBRC 1965.</title>
        <authorList>
            <person name="Ichikawa N."/>
            <person name="Sato H."/>
            <person name="Tonouchi N."/>
        </authorList>
    </citation>
    <scope>NUCLEOTIDE SEQUENCE</scope>
    <source>
        <strain evidence="3">NBRC 1965</strain>
    </source>
</reference>
<proteinExistence type="predicted"/>
<feature type="domain" description="CAP-Gly" evidence="2">
    <location>
        <begin position="23"/>
        <end position="71"/>
    </location>
</feature>
<dbReference type="InterPro" id="IPR000938">
    <property type="entry name" value="CAP-Gly_domain"/>
</dbReference>
<dbReference type="OrthoDB" id="2130750at2759"/>
<dbReference type="PANTHER" id="PTHR18916">
    <property type="entry name" value="DYNACTIN 1-RELATED MICROTUBULE-BINDING"/>
    <property type="match status" value="1"/>
</dbReference>
<dbReference type="Proteomes" id="UP001165063">
    <property type="component" value="Unassembled WGS sequence"/>
</dbReference>
<evidence type="ECO:0000313" key="4">
    <source>
        <dbReference type="Proteomes" id="UP001165063"/>
    </source>
</evidence>
<evidence type="ECO:0000259" key="2">
    <source>
        <dbReference type="PROSITE" id="PS50245"/>
    </source>
</evidence>
<protein>
    <submittedName>
        <fullName evidence="3">Unnamed protein product</fullName>
    </submittedName>
</protein>
<dbReference type="InterPro" id="IPR036859">
    <property type="entry name" value="CAP-Gly_dom_sf"/>
</dbReference>
<keyword evidence="1" id="KW-0175">Coiled coil</keyword>
<dbReference type="AlphaFoldDB" id="A0A9W6YYQ0"/>
<gene>
    <name evidence="3" type="ORF">Amon01_000460000</name>
</gene>
<accession>A0A9W6YYQ0</accession>
<dbReference type="PROSITE" id="PS50245">
    <property type="entry name" value="CAP_GLY_2"/>
    <property type="match status" value="1"/>
</dbReference>
<keyword evidence="4" id="KW-1185">Reference proteome</keyword>
<name>A0A9W6YYQ0_AMBMO</name>
<dbReference type="Pfam" id="PF01302">
    <property type="entry name" value="CAP_GLY"/>
    <property type="match status" value="1"/>
</dbReference>
<dbReference type="SUPFAM" id="SSF74924">
    <property type="entry name" value="Cap-Gly domain"/>
    <property type="match status" value="1"/>
</dbReference>
<evidence type="ECO:0000313" key="3">
    <source>
        <dbReference type="EMBL" id="GMG35936.1"/>
    </source>
</evidence>
<feature type="coiled-coil region" evidence="1">
    <location>
        <begin position="121"/>
        <end position="384"/>
    </location>
</feature>
<dbReference type="PROSITE" id="PS00845">
    <property type="entry name" value="CAP_GLY_1"/>
    <property type="match status" value="1"/>
</dbReference>
<dbReference type="SMART" id="SM01052">
    <property type="entry name" value="CAP_GLY"/>
    <property type="match status" value="1"/>
</dbReference>
<comment type="caution">
    <text evidence="3">The sequence shown here is derived from an EMBL/GenBank/DDBJ whole genome shotgun (WGS) entry which is preliminary data.</text>
</comment>
<sequence length="616" mass="70504">MLAINDKVLLLKDQSTGTIRFIGYTQFRGGEWIGIELDPQFAANGKNDGSINGIRYFNCVHPNGLNGVFVRPTMLSKLSTDVSSNRTSLSSSSSSASRRLSGADVKTAKLQAIVVTLDSKVMTLKNEITQLSHQLDASQSQNSKMNEMIAVLQDNLEKEVVDKNFTADENELLKKEMENLKEKFDTLAKEANDLREELNLMHEINEEEGAETGTETHSNDILQLKARNKKLEQALVTLKEKSTNNEQTAQSRIIKLEECLEKLQCIEERYNQCEVELRSVKSANKLLKEKLDSLSDSEIIIDKLTVRNEELTTKIQALQQKVDDYEEMQLMEQDLEVSIIELENQTELEMAGLRDEVKEKAKEIDFLKRKNEKLEKVLLSLKNNRQISGNPEINNLPSNEEIERLKHENSKLLSLKTDLALQILLKKTNEISVLDYTRFVSNFSESTNLTGYFTLFKFRSLCSTLADYYKNKLTSTTVKNDEQYSAVSKSISTFYKFYKLQRLCDSMIEVYSYQQIPTDIVTKIEEFLETFEDNYKTESFNIELPNPLSQNSQLDARETTIRNLCTLDSTLRYCELLSTLIELGLKLAKVSYKVSFRELKNYINTGRSMVDGLKVY</sequence>
<evidence type="ECO:0000256" key="1">
    <source>
        <dbReference type="SAM" id="Coils"/>
    </source>
</evidence>
<organism evidence="3 4">
    <name type="scientific">Ambrosiozyma monospora</name>
    <name type="common">Yeast</name>
    <name type="synonym">Endomycopsis monosporus</name>
    <dbReference type="NCBI Taxonomy" id="43982"/>
    <lineage>
        <taxon>Eukaryota</taxon>
        <taxon>Fungi</taxon>
        <taxon>Dikarya</taxon>
        <taxon>Ascomycota</taxon>
        <taxon>Saccharomycotina</taxon>
        <taxon>Pichiomycetes</taxon>
        <taxon>Pichiales</taxon>
        <taxon>Pichiaceae</taxon>
        <taxon>Ambrosiozyma</taxon>
    </lineage>
</organism>